<keyword evidence="9" id="KW-1185">Reference proteome</keyword>
<evidence type="ECO:0000256" key="3">
    <source>
        <dbReference type="ARBA" id="ARBA00022723"/>
    </source>
</evidence>
<evidence type="ECO:0000256" key="2">
    <source>
        <dbReference type="ARBA" id="ARBA00007581"/>
    </source>
</evidence>
<gene>
    <name evidence="8" type="ORF">AB1Y20_022882</name>
</gene>
<dbReference type="AlphaFoldDB" id="A0AB34JCS4"/>
<evidence type="ECO:0000259" key="7">
    <source>
        <dbReference type="Pfam" id="PF02900"/>
    </source>
</evidence>
<reference evidence="8 9" key="1">
    <citation type="journal article" date="2024" name="Science">
        <title>Giant polyketide synthase enzymes in the biosynthesis of giant marine polyether toxins.</title>
        <authorList>
            <person name="Fallon T.R."/>
            <person name="Shende V.V."/>
            <person name="Wierzbicki I.H."/>
            <person name="Pendleton A.L."/>
            <person name="Watervoot N.F."/>
            <person name="Auber R.P."/>
            <person name="Gonzalez D.J."/>
            <person name="Wisecaver J.H."/>
            <person name="Moore B.S."/>
        </authorList>
    </citation>
    <scope>NUCLEOTIDE SEQUENCE [LARGE SCALE GENOMIC DNA]</scope>
    <source>
        <strain evidence="8 9">12B1</strain>
    </source>
</reference>
<proteinExistence type="inferred from homology"/>
<dbReference type="Pfam" id="PF02900">
    <property type="entry name" value="LigB"/>
    <property type="match status" value="1"/>
</dbReference>
<evidence type="ECO:0000256" key="6">
    <source>
        <dbReference type="SAM" id="Coils"/>
    </source>
</evidence>
<feature type="coiled-coil region" evidence="6">
    <location>
        <begin position="14"/>
        <end position="44"/>
    </location>
</feature>
<keyword evidence="5" id="KW-0560">Oxidoreductase</keyword>
<evidence type="ECO:0000256" key="5">
    <source>
        <dbReference type="ARBA" id="ARBA00023002"/>
    </source>
</evidence>
<protein>
    <recommendedName>
        <fullName evidence="7">Extradiol ring-cleavage dioxygenase class III enzyme subunit B domain-containing protein</fullName>
    </recommendedName>
</protein>
<evidence type="ECO:0000313" key="8">
    <source>
        <dbReference type="EMBL" id="KAL1519356.1"/>
    </source>
</evidence>
<dbReference type="GO" id="GO:0016702">
    <property type="term" value="F:oxidoreductase activity, acting on single donors with incorporation of molecular oxygen, incorporation of two atoms of oxygen"/>
    <property type="evidence" value="ECO:0007669"/>
    <property type="project" value="UniProtKB-ARBA"/>
</dbReference>
<evidence type="ECO:0000256" key="1">
    <source>
        <dbReference type="ARBA" id="ARBA00001947"/>
    </source>
</evidence>
<name>A0AB34JCS4_PRYPA</name>
<dbReference type="InterPro" id="IPR014436">
    <property type="entry name" value="Extradiol_dOase_DODA"/>
</dbReference>
<dbReference type="PANTHER" id="PTHR30096">
    <property type="entry name" value="4,5-DOPA DIOXYGENASE EXTRADIOL-LIKE PROTEIN"/>
    <property type="match status" value="1"/>
</dbReference>
<organism evidence="8 9">
    <name type="scientific">Prymnesium parvum</name>
    <name type="common">Toxic golden alga</name>
    <dbReference type="NCBI Taxonomy" id="97485"/>
    <lineage>
        <taxon>Eukaryota</taxon>
        <taxon>Haptista</taxon>
        <taxon>Haptophyta</taxon>
        <taxon>Prymnesiophyceae</taxon>
        <taxon>Prymnesiales</taxon>
        <taxon>Prymnesiaceae</taxon>
        <taxon>Prymnesium</taxon>
    </lineage>
</organism>
<comment type="caution">
    <text evidence="8">The sequence shown here is derived from an EMBL/GenBank/DDBJ whole genome shotgun (WGS) entry which is preliminary data.</text>
</comment>
<comment type="similarity">
    <text evidence="2">Belongs to the DODA-type extradiol aromatic ring-opening dioxygenase family.</text>
</comment>
<keyword evidence="3" id="KW-0479">Metal-binding</keyword>
<dbReference type="Proteomes" id="UP001515480">
    <property type="component" value="Unassembled WGS sequence"/>
</dbReference>
<dbReference type="PANTHER" id="PTHR30096:SF0">
    <property type="entry name" value="4,5-DOPA DIOXYGENASE EXTRADIOL-LIKE PROTEIN"/>
    <property type="match status" value="1"/>
</dbReference>
<dbReference type="Gene3D" id="3.40.830.10">
    <property type="entry name" value="LigB-like"/>
    <property type="match status" value="1"/>
</dbReference>
<dbReference type="GO" id="GO:0008198">
    <property type="term" value="F:ferrous iron binding"/>
    <property type="evidence" value="ECO:0007669"/>
    <property type="project" value="InterPro"/>
</dbReference>
<dbReference type="GO" id="GO:0008270">
    <property type="term" value="F:zinc ion binding"/>
    <property type="evidence" value="ECO:0007669"/>
    <property type="project" value="InterPro"/>
</dbReference>
<keyword evidence="4" id="KW-0862">Zinc</keyword>
<evidence type="ECO:0000313" key="9">
    <source>
        <dbReference type="Proteomes" id="UP001515480"/>
    </source>
</evidence>
<dbReference type="SUPFAM" id="SSF53213">
    <property type="entry name" value="LigB-like"/>
    <property type="match status" value="1"/>
</dbReference>
<feature type="domain" description="Extradiol ring-cleavage dioxygenase class III enzyme subunit B" evidence="7">
    <location>
        <begin position="110"/>
        <end position="329"/>
    </location>
</feature>
<dbReference type="EMBL" id="JBGBPQ010000009">
    <property type="protein sequence ID" value="KAL1519356.1"/>
    <property type="molecule type" value="Genomic_DNA"/>
</dbReference>
<evidence type="ECO:0000256" key="4">
    <source>
        <dbReference type="ARBA" id="ARBA00022833"/>
    </source>
</evidence>
<comment type="cofactor">
    <cofactor evidence="1">
        <name>Zn(2+)</name>
        <dbReference type="ChEBI" id="CHEBI:29105"/>
    </cofactor>
</comment>
<sequence length="394" mass="43023">MGSVERLQLDEEALRRMEREGADATQTKAQAENARAELHAMRSLKNVLSSRKTLLQLLPASLADEPPPRASEEEEAPCPRRMPCLFINHGIGPLPLMGRQPAIASPLKAFASTLAADQQPTAVVVISAHWESSPPAIGSAQFPRLIFDYDGFGLGSYKYKYPAPGAPVVAERIRLLLAGAGIRASVDAGRGWDQCVFVPMMLAFPRADVPLVEVSVHAGQDAAAHVAMGRALAPLREEGVLIVGSGNSFYNLDYFFSDDPEVRREGISHCSAFDDWLRASMTEHFPTPEARLDRLRRWAELAPSAREAHGFGSAAHLMPLFVVAGAALGEIGSVFGAVGNPSQPEKDPMRGFVLSCFEFRDRFRVRLRITSNAHLFLRASQPVLVDLRIVPDVR</sequence>
<dbReference type="CDD" id="cd07363">
    <property type="entry name" value="45_DOPA_Dioxygenase"/>
    <property type="match status" value="1"/>
</dbReference>
<dbReference type="InterPro" id="IPR004183">
    <property type="entry name" value="Xdiol_dOase_suB"/>
</dbReference>
<accession>A0AB34JCS4</accession>
<keyword evidence="6" id="KW-0175">Coiled coil</keyword>